<dbReference type="Gene3D" id="1.20.58.80">
    <property type="entry name" value="Phosphotransferase system, lactose/cellobiose-type IIA subunit"/>
    <property type="match status" value="1"/>
</dbReference>
<dbReference type="InterPro" id="IPR027417">
    <property type="entry name" value="P-loop_NTPase"/>
</dbReference>
<sequence>MAIDLYRRGISELELGISIKIHGTNNDRALRLQSKMKTNLEMARDRLDFLSGLSDLQSLPLKKQEEHAPFVARSKSSSSMTPINSVTPRTVSSRALPSSKKTTLPISGVASVVNKKSDSPGINQAVKMQSQAPLVKPHRSNSCTATTIEKPSVKSASSIKGVDPKLASLILNEVVEGGAGVSFTDIAGLELAKQALQEIVILPSLRPELFTGLRSPARGLLLFGAPGNGKTMLARAVATESQATFFNISASSLTSKYVGEGEKLVRALFAVARELQPSIIFVDEIDSLMCERTSGEHDASRRLKTEFLCQFDGLNTSIGERILVMGATNRPQELDEAVLRRFPKRIYVRLPDEGTRIALLTALLSKHSNPLSDKQLTELAKLTSGYSNSDLTALAKDAALELGADKVKLIEKVKIRPITIEDFRDSLKRVRSSVSKSSLTLMEKWNSEYGDQNFSADVFLQDLWNAVTLEGLRDDLGAYLKVLRSAMIELINRDYADFVNLSGNLVGLDKAITNLKEPLSVICAEIQVVAKILDDAHSRLQFTLSERQSLREKRIKLECLIKIPSSLEQLEKLLVNTSLFGGDIQKLMEEDQSKGCVIERAANEFNHLQHLLVKCNSASLVISDFQKRSDQVNFNLMRYLEDTIMFGIENQKQDIVLKTLRTFFLLDQCKFVVNLLRIRLIRPAFRAILCPSSLKKEPQDLSGLLIKAKDFIRHNLKDLIEISGSFDGPNGFNLVTDCLWPEFYFALSDNMDCIFAQGNPDLLHKRYSCTMEFIDYLESLSSSTLHPLRKDPNYQSLIVRWNLPVYFQMRFQELAGSLETSLNKSFSEIGDPNKTAHFHSTEVLLSVLMSCFSPDIYLQPLSHRFLRLSLQMMARYQKKSLDILIEQTKRCEASSLAHSNSSAKLVDLEVFAAAHPTILTLEQLVMWHKDIRLILKELPQISNVASKQMELFVPKNQVLLFSSAFQTSCKGFEDLLPKLNQLIIGELSLQCTSHLKNVADIPRLYRRTNKETPTKCFGYVQQLLEPIRYFRSHYGHVSQTELYLMAVSDVLTIHWSQLVLEVITSYNGRILSRRRVKWLRQRRSIKSLSFTELLGSTCCAEMADKPKCREQSVNKTFYYLALKSMKGRYKKARLFEAGGQAVSLKKVRRNNEPRNICYARDG</sequence>
<comment type="similarity">
    <text evidence="2">Belongs to the COG2 family.</text>
</comment>
<evidence type="ECO:0000256" key="3">
    <source>
        <dbReference type="ARBA" id="ARBA00020977"/>
    </source>
</evidence>
<keyword evidence="5" id="KW-0547">Nucleotide-binding</keyword>
<dbReference type="GO" id="GO:0000070">
    <property type="term" value="P:mitotic sister chromatid segregation"/>
    <property type="evidence" value="ECO:0007669"/>
    <property type="project" value="UniProtKB-ARBA"/>
</dbReference>
<evidence type="ECO:0000256" key="9">
    <source>
        <dbReference type="ARBA" id="ARBA00023136"/>
    </source>
</evidence>
<evidence type="ECO:0000256" key="10">
    <source>
        <dbReference type="ARBA" id="ARBA00031344"/>
    </source>
</evidence>
<reference evidence="13" key="1">
    <citation type="submission" date="2021-04" db="EMBL/GenBank/DDBJ databases">
        <authorList>
            <person name="Cornetti L."/>
        </authorList>
    </citation>
    <scope>NUCLEOTIDE SEQUENCE</scope>
</reference>
<dbReference type="GO" id="GO:0031114">
    <property type="term" value="P:regulation of microtubule depolymerization"/>
    <property type="evidence" value="ECO:0007669"/>
    <property type="project" value="UniProtKB-ARBA"/>
</dbReference>
<evidence type="ECO:0000256" key="5">
    <source>
        <dbReference type="ARBA" id="ARBA00022741"/>
    </source>
</evidence>
<dbReference type="GO" id="GO:0017119">
    <property type="term" value="C:Golgi transport complex"/>
    <property type="evidence" value="ECO:0007669"/>
    <property type="project" value="TreeGrafter"/>
</dbReference>
<keyword evidence="8" id="KW-0333">Golgi apparatus</keyword>
<evidence type="ECO:0000313" key="13">
    <source>
        <dbReference type="EMBL" id="CAG4634692.1"/>
    </source>
</evidence>
<dbReference type="InterPro" id="IPR024603">
    <property type="entry name" value="COG_complex_COG2_C"/>
</dbReference>
<evidence type="ECO:0000256" key="7">
    <source>
        <dbReference type="ARBA" id="ARBA00022927"/>
    </source>
</evidence>
<evidence type="ECO:0000259" key="12">
    <source>
        <dbReference type="SMART" id="SM00382"/>
    </source>
</evidence>
<proteinExistence type="inferred from homology"/>
<dbReference type="SMART" id="SM00382">
    <property type="entry name" value="AAA"/>
    <property type="match status" value="1"/>
</dbReference>
<dbReference type="GO" id="GO:0005813">
    <property type="term" value="C:centrosome"/>
    <property type="evidence" value="ECO:0007669"/>
    <property type="project" value="UniProtKB-ARBA"/>
</dbReference>
<dbReference type="Gene3D" id="3.40.50.300">
    <property type="entry name" value="P-loop containing nucleotide triphosphate hydrolases"/>
    <property type="match status" value="1"/>
</dbReference>
<evidence type="ECO:0000256" key="1">
    <source>
        <dbReference type="ARBA" id="ARBA00004395"/>
    </source>
</evidence>
<evidence type="ECO:0000256" key="6">
    <source>
        <dbReference type="ARBA" id="ARBA00022840"/>
    </source>
</evidence>
<dbReference type="GO" id="GO:0051013">
    <property type="term" value="P:microtubule severing"/>
    <property type="evidence" value="ECO:0007669"/>
    <property type="project" value="UniProtKB-ARBA"/>
</dbReference>
<dbReference type="InterPro" id="IPR009316">
    <property type="entry name" value="COG2"/>
</dbReference>
<dbReference type="FunFam" id="3.40.50.300:FF:000093">
    <property type="entry name" value="Fidgetin-like 1"/>
    <property type="match status" value="1"/>
</dbReference>
<dbReference type="GO" id="GO:0015031">
    <property type="term" value="P:protein transport"/>
    <property type="evidence" value="ECO:0007669"/>
    <property type="project" value="UniProtKB-KW"/>
</dbReference>
<evidence type="ECO:0000256" key="4">
    <source>
        <dbReference type="ARBA" id="ARBA00022448"/>
    </source>
</evidence>
<dbReference type="GO" id="GO:0005524">
    <property type="term" value="F:ATP binding"/>
    <property type="evidence" value="ECO:0007669"/>
    <property type="project" value="UniProtKB-KW"/>
</dbReference>
<dbReference type="GO" id="GO:0016887">
    <property type="term" value="F:ATP hydrolysis activity"/>
    <property type="evidence" value="ECO:0007669"/>
    <property type="project" value="InterPro"/>
</dbReference>
<dbReference type="GO" id="GO:0000139">
    <property type="term" value="C:Golgi membrane"/>
    <property type="evidence" value="ECO:0007669"/>
    <property type="project" value="UniProtKB-SubCell"/>
</dbReference>
<dbReference type="GO" id="GO:0006891">
    <property type="term" value="P:intra-Golgi vesicle-mediated transport"/>
    <property type="evidence" value="ECO:0007669"/>
    <property type="project" value="TreeGrafter"/>
</dbReference>
<dbReference type="InterPro" id="IPR003960">
    <property type="entry name" value="ATPase_AAA_CS"/>
</dbReference>
<keyword evidence="9" id="KW-0472">Membrane</keyword>
<keyword evidence="7" id="KW-0653">Protein transport</keyword>
<accession>A0A9N6WQS1</accession>
<dbReference type="Pfam" id="PF06148">
    <property type="entry name" value="COG2_N"/>
    <property type="match status" value="1"/>
</dbReference>
<name>A0A9N6WQS1_9CRUS</name>
<keyword evidence="6" id="KW-0067">ATP-binding</keyword>
<dbReference type="InterPro" id="IPR003593">
    <property type="entry name" value="AAA+_ATPase"/>
</dbReference>
<gene>
    <name evidence="13" type="primary">EOG090X03KZ</name>
</gene>
<dbReference type="SUPFAM" id="SSF52540">
    <property type="entry name" value="P-loop containing nucleoside triphosphate hydrolases"/>
    <property type="match status" value="1"/>
</dbReference>
<dbReference type="PROSITE" id="PS00674">
    <property type="entry name" value="AAA"/>
    <property type="match status" value="1"/>
</dbReference>
<feature type="region of interest" description="Disordered" evidence="11">
    <location>
        <begin position="70"/>
        <end position="99"/>
    </location>
</feature>
<dbReference type="Gene3D" id="1.10.8.60">
    <property type="match status" value="1"/>
</dbReference>
<evidence type="ECO:0000256" key="2">
    <source>
        <dbReference type="ARBA" id="ARBA00007603"/>
    </source>
</evidence>
<dbReference type="GO" id="GO:0007030">
    <property type="term" value="P:Golgi organization"/>
    <property type="evidence" value="ECO:0007669"/>
    <property type="project" value="InterPro"/>
</dbReference>
<protein>
    <recommendedName>
        <fullName evidence="3">Conserved oligomeric Golgi complex subunit 2</fullName>
    </recommendedName>
    <alternativeName>
        <fullName evidence="10">Component of oligomeric Golgi complex 2</fullName>
    </alternativeName>
</protein>
<feature type="compositionally biased region" description="Polar residues" evidence="11">
    <location>
        <begin position="74"/>
        <end position="99"/>
    </location>
</feature>
<dbReference type="InterPro" id="IPR003959">
    <property type="entry name" value="ATPase_AAA_core"/>
</dbReference>
<evidence type="ECO:0000256" key="11">
    <source>
        <dbReference type="SAM" id="MobiDB-lite"/>
    </source>
</evidence>
<dbReference type="GO" id="GO:0008568">
    <property type="term" value="F:microtubule severing ATPase activity"/>
    <property type="evidence" value="ECO:0007669"/>
    <property type="project" value="UniProtKB-ARBA"/>
</dbReference>
<dbReference type="InterPro" id="IPR024602">
    <property type="entry name" value="COG_su2_N"/>
</dbReference>
<organism evidence="13">
    <name type="scientific">Alona affinis</name>
    <dbReference type="NCBI Taxonomy" id="381656"/>
    <lineage>
        <taxon>Eukaryota</taxon>
        <taxon>Metazoa</taxon>
        <taxon>Ecdysozoa</taxon>
        <taxon>Arthropoda</taxon>
        <taxon>Crustacea</taxon>
        <taxon>Branchiopoda</taxon>
        <taxon>Diplostraca</taxon>
        <taxon>Cladocera</taxon>
        <taxon>Anomopoda</taxon>
        <taxon>Chydoridae</taxon>
        <taxon>Alona</taxon>
    </lineage>
</organism>
<comment type="subcellular location">
    <subcellularLocation>
        <location evidence="1">Golgi apparatus membrane</location>
        <topology evidence="1">Peripheral membrane protein</topology>
    </subcellularLocation>
</comment>
<dbReference type="CDD" id="cd19524">
    <property type="entry name" value="RecA-like_spastin"/>
    <property type="match status" value="1"/>
</dbReference>
<dbReference type="EMBL" id="OC978037">
    <property type="protein sequence ID" value="CAG4634692.1"/>
    <property type="molecule type" value="Genomic_DNA"/>
</dbReference>
<dbReference type="PANTHER" id="PTHR12961">
    <property type="entry name" value="CONSERVED OLIGOMERIC GOLGI COMPLEX COMPONENT 2"/>
    <property type="match status" value="1"/>
</dbReference>
<keyword evidence="4" id="KW-0813">Transport</keyword>
<dbReference type="AlphaFoldDB" id="A0A9N6WQS1"/>
<dbReference type="PANTHER" id="PTHR12961:SF0">
    <property type="entry name" value="CONSERVED OLIGOMERIC GOLGI COMPLEX SUBUNIT 2"/>
    <property type="match status" value="1"/>
</dbReference>
<dbReference type="Pfam" id="PF00004">
    <property type="entry name" value="AAA"/>
    <property type="match status" value="1"/>
</dbReference>
<dbReference type="FunFam" id="1.10.8.60:FF:000022">
    <property type="entry name" value="Fidgetin like 1"/>
    <property type="match status" value="1"/>
</dbReference>
<evidence type="ECO:0000256" key="8">
    <source>
        <dbReference type="ARBA" id="ARBA00023034"/>
    </source>
</evidence>
<feature type="domain" description="AAA+ ATPase" evidence="12">
    <location>
        <begin position="216"/>
        <end position="352"/>
    </location>
</feature>
<dbReference type="Pfam" id="PF12022">
    <property type="entry name" value="COG2_C"/>
    <property type="match status" value="1"/>
</dbReference>